<evidence type="ECO:0000256" key="1">
    <source>
        <dbReference type="SAM" id="MobiDB-lite"/>
    </source>
</evidence>
<dbReference type="AlphaFoldDB" id="A0A372JSS8"/>
<organism evidence="2 3">
    <name type="scientific">Actinomadura logoneensis</name>
    <dbReference type="NCBI Taxonomy" id="2293572"/>
    <lineage>
        <taxon>Bacteria</taxon>
        <taxon>Bacillati</taxon>
        <taxon>Actinomycetota</taxon>
        <taxon>Actinomycetes</taxon>
        <taxon>Streptosporangiales</taxon>
        <taxon>Thermomonosporaceae</taxon>
        <taxon>Actinomadura</taxon>
    </lineage>
</organism>
<gene>
    <name evidence="2" type="ORF">DZF91_03605</name>
</gene>
<evidence type="ECO:0000313" key="3">
    <source>
        <dbReference type="Proteomes" id="UP000261811"/>
    </source>
</evidence>
<feature type="region of interest" description="Disordered" evidence="1">
    <location>
        <begin position="15"/>
        <end position="35"/>
    </location>
</feature>
<dbReference type="Proteomes" id="UP000261811">
    <property type="component" value="Unassembled WGS sequence"/>
</dbReference>
<accession>A0A372JSS8</accession>
<feature type="compositionally biased region" description="Low complexity" evidence="1">
    <location>
        <begin position="15"/>
        <end position="24"/>
    </location>
</feature>
<comment type="caution">
    <text evidence="2">The sequence shown here is derived from an EMBL/GenBank/DDBJ whole genome shotgun (WGS) entry which is preliminary data.</text>
</comment>
<sequence length="267" mass="28234">MAAAAVAIAVATGSVGASPRHGGPSAHGGGPSPAAAPVSARQVFLAAADSASQAPERIGKYWHLRVITHDAQGVVVRNDSYDQWFRRDGRHYSSGLKSGWKPWFAPKQESGFIVGGPRLTFEELRALPSDPGALVARMTRYVEDAHIRTGGGELDAGGRRIEVLNDLFVLSTQSPVTGKVRAAAFRALAQAPEVRSLGRTAGGVRLNMPVLFDPKGMDVVLDPATGRLRDSGTFIASDGSQLFMEPGRTVSIIAGWTDTLPGESRPK</sequence>
<protein>
    <submittedName>
        <fullName evidence="2">Uncharacterized protein</fullName>
    </submittedName>
</protein>
<name>A0A372JSS8_9ACTN</name>
<dbReference type="EMBL" id="QURH01000073">
    <property type="protein sequence ID" value="RFU42999.1"/>
    <property type="molecule type" value="Genomic_DNA"/>
</dbReference>
<dbReference type="OrthoDB" id="3532098at2"/>
<reference evidence="2 3" key="1">
    <citation type="submission" date="2018-08" db="EMBL/GenBank/DDBJ databases">
        <title>Actinomadura jelena sp. nov., a novel Actinomycete isolated from soil in Chad.</title>
        <authorList>
            <person name="Shi L."/>
        </authorList>
    </citation>
    <scope>NUCLEOTIDE SEQUENCE [LARGE SCALE GENOMIC DNA]</scope>
    <source>
        <strain evidence="2 3">NEAU-G17</strain>
    </source>
</reference>
<proteinExistence type="predicted"/>
<keyword evidence="3" id="KW-1185">Reference proteome</keyword>
<evidence type="ECO:0000313" key="2">
    <source>
        <dbReference type="EMBL" id="RFU42999.1"/>
    </source>
</evidence>